<evidence type="ECO:0000313" key="2">
    <source>
        <dbReference type="EnsemblMetazoa" id="LLOJ007379-PA"/>
    </source>
</evidence>
<accession>A0A1B0CR81</accession>
<proteinExistence type="predicted"/>
<evidence type="ECO:0000313" key="3">
    <source>
        <dbReference type="Proteomes" id="UP000092461"/>
    </source>
</evidence>
<keyword evidence="3" id="KW-1185">Reference proteome</keyword>
<dbReference type="VEuPathDB" id="VectorBase:LLOJ007379"/>
<dbReference type="Proteomes" id="UP000092461">
    <property type="component" value="Unassembled WGS sequence"/>
</dbReference>
<name>A0A1B0CR81_LUTLO</name>
<reference evidence="1" key="2">
    <citation type="journal article" date="2020" name="BMC">
        <title>Leishmania infection induces a limited differential gene expression in the sand fly midgut.</title>
        <authorList>
            <person name="Coutinho-Abreu I.V."/>
            <person name="Serafim T.D."/>
            <person name="Meneses C."/>
            <person name="Kamhawi S."/>
            <person name="Oliveira F."/>
            <person name="Valenzuela J.G."/>
        </authorList>
    </citation>
    <scope>NUCLEOTIDE SEQUENCE</scope>
    <source>
        <strain evidence="1">Jacobina</strain>
        <tissue evidence="1">Midgut</tissue>
    </source>
</reference>
<dbReference type="AlphaFoldDB" id="A0A1B0CR81"/>
<organism evidence="2 3">
    <name type="scientific">Lutzomyia longipalpis</name>
    <name type="common">Sand fly</name>
    <dbReference type="NCBI Taxonomy" id="7200"/>
    <lineage>
        <taxon>Eukaryota</taxon>
        <taxon>Metazoa</taxon>
        <taxon>Ecdysozoa</taxon>
        <taxon>Arthropoda</taxon>
        <taxon>Hexapoda</taxon>
        <taxon>Insecta</taxon>
        <taxon>Pterygota</taxon>
        <taxon>Neoptera</taxon>
        <taxon>Endopterygota</taxon>
        <taxon>Diptera</taxon>
        <taxon>Nematocera</taxon>
        <taxon>Psychodoidea</taxon>
        <taxon>Psychodidae</taxon>
        <taxon>Lutzomyia</taxon>
        <taxon>Lutzomyia</taxon>
    </lineage>
</organism>
<dbReference type="EMBL" id="AJWK01024475">
    <property type="status" value="NOT_ANNOTATED_CDS"/>
    <property type="molecule type" value="Genomic_DNA"/>
</dbReference>
<evidence type="ECO:0000313" key="1">
    <source>
        <dbReference type="EMBL" id="MBC1169284.1"/>
    </source>
</evidence>
<protein>
    <submittedName>
        <fullName evidence="1">Putative allatotropin</fullName>
    </submittedName>
</protein>
<reference evidence="3" key="1">
    <citation type="submission" date="2012-05" db="EMBL/GenBank/DDBJ databases">
        <title>Whole Genome Assembly of Lutzomyia longipalpis.</title>
        <authorList>
            <person name="Richards S."/>
            <person name="Qu C."/>
            <person name="Dillon R."/>
            <person name="Worley K."/>
            <person name="Scherer S."/>
            <person name="Batterton M."/>
            <person name="Taylor A."/>
            <person name="Hawes A."/>
            <person name="Hernandez B."/>
            <person name="Kovar C."/>
            <person name="Mandapat C."/>
            <person name="Pham C."/>
            <person name="Qu C."/>
            <person name="Jing C."/>
            <person name="Bess C."/>
            <person name="Bandaranaike D."/>
            <person name="Ngo D."/>
            <person name="Ongeri F."/>
            <person name="Arias F."/>
            <person name="Lara F."/>
            <person name="Weissenberger G."/>
            <person name="Kamau G."/>
            <person name="Han H."/>
            <person name="Shen H."/>
            <person name="Dinh H."/>
            <person name="Khalil I."/>
            <person name="Jones J."/>
            <person name="Shafer J."/>
            <person name="Jayaseelan J."/>
            <person name="Quiroz J."/>
            <person name="Blankenburg K."/>
            <person name="Nguyen L."/>
            <person name="Jackson L."/>
            <person name="Francisco L."/>
            <person name="Tang L.-Y."/>
            <person name="Pu L.-L."/>
            <person name="Perales L."/>
            <person name="Lorensuhewa L."/>
            <person name="Munidasa M."/>
            <person name="Coyle M."/>
            <person name="Taylor M."/>
            <person name="Puazo M."/>
            <person name="Firestine M."/>
            <person name="Scheel M."/>
            <person name="Javaid M."/>
            <person name="Wang M."/>
            <person name="Li M."/>
            <person name="Tabassum N."/>
            <person name="Saada N."/>
            <person name="Osuji N."/>
            <person name="Aqrawi P."/>
            <person name="Fu Q."/>
            <person name="Thornton R."/>
            <person name="Raj R."/>
            <person name="Goodspeed R."/>
            <person name="Mata R."/>
            <person name="Najjar R."/>
            <person name="Gubbala S."/>
            <person name="Lee S."/>
            <person name="Denson S."/>
            <person name="Patil S."/>
            <person name="Macmil S."/>
            <person name="Qi S."/>
            <person name="Matskevitch T."/>
            <person name="Palculict T."/>
            <person name="Mathew T."/>
            <person name="Vee V."/>
            <person name="Velamala V."/>
            <person name="Korchina V."/>
            <person name="Cai W."/>
            <person name="Liu W."/>
            <person name="Dai W."/>
            <person name="Zou X."/>
            <person name="Zhu Y."/>
            <person name="Zhang Y."/>
            <person name="Wu Y.-Q."/>
            <person name="Xin Y."/>
            <person name="Nazarath L."/>
            <person name="Kovar C."/>
            <person name="Han Y."/>
            <person name="Muzny D."/>
            <person name="Gibbs R."/>
        </authorList>
    </citation>
    <scope>NUCLEOTIDE SEQUENCE [LARGE SCALE GENOMIC DNA]</scope>
    <source>
        <strain evidence="3">Jacobina</strain>
    </source>
</reference>
<dbReference type="EnsemblMetazoa" id="LLOJ007379-RA">
    <property type="protein sequence ID" value="LLOJ007379-PA"/>
    <property type="gene ID" value="LLOJ007379"/>
</dbReference>
<dbReference type="EMBL" id="AJWK01024476">
    <property type="status" value="NOT_ANNOTATED_CDS"/>
    <property type="molecule type" value="Genomic_DNA"/>
</dbReference>
<sequence>MTIMKNTEKMAFEELVIPILCETTDPNLTIMKLMTSLCRMLFFVMVSAAVFLHSSHCGPARSIALVATRAANKIPRSIRAPFRNTEMMTARGFGKRAQMIKVKDVPWNYGKRETHFLDDMAPENTDPFEQIISDNSIESFPIDWFVNEMTNNPILTKSILRRFVDTDKDGILTAHELLTGATMSPHQLDSNAY</sequence>
<dbReference type="VEuPathDB" id="VectorBase:LLONM1_000455"/>
<dbReference type="EMBL" id="GITU01000581">
    <property type="protein sequence ID" value="MBC1169284.1"/>
    <property type="molecule type" value="Transcribed_RNA"/>
</dbReference>
<reference evidence="2" key="3">
    <citation type="submission" date="2020-05" db="UniProtKB">
        <authorList>
            <consortium name="EnsemblMetazoa"/>
        </authorList>
    </citation>
    <scope>IDENTIFICATION</scope>
    <source>
        <strain evidence="2">Jacobina</strain>
    </source>
</reference>
<dbReference type="InterPro" id="IPR018247">
    <property type="entry name" value="EF_Hand_1_Ca_BS"/>
</dbReference>
<dbReference type="PROSITE" id="PS00018">
    <property type="entry name" value="EF_HAND_1"/>
    <property type="match status" value="1"/>
</dbReference>